<feature type="domain" description="DUF222" evidence="2">
    <location>
        <begin position="35"/>
        <end position="272"/>
    </location>
</feature>
<feature type="region of interest" description="Disordered" evidence="1">
    <location>
        <begin position="276"/>
        <end position="300"/>
    </location>
</feature>
<protein>
    <submittedName>
        <fullName evidence="3">DUF222 domain-containing protein</fullName>
    </submittedName>
</protein>
<evidence type="ECO:0000313" key="3">
    <source>
        <dbReference type="EMBL" id="MFC4555768.1"/>
    </source>
</evidence>
<dbReference type="RefSeq" id="WP_164471419.1">
    <property type="nucleotide sequence ID" value="NZ_CP033325.1"/>
</dbReference>
<dbReference type="InterPro" id="IPR003870">
    <property type="entry name" value="DUF222"/>
</dbReference>
<name>A0ABV9DBW7_9MICO</name>
<evidence type="ECO:0000259" key="2">
    <source>
        <dbReference type="Pfam" id="PF02720"/>
    </source>
</evidence>
<dbReference type="Proteomes" id="UP001595955">
    <property type="component" value="Unassembled WGS sequence"/>
</dbReference>
<organism evidence="3 4">
    <name type="scientific">Georgenia faecalis</name>
    <dbReference type="NCBI Taxonomy" id="2483799"/>
    <lineage>
        <taxon>Bacteria</taxon>
        <taxon>Bacillati</taxon>
        <taxon>Actinomycetota</taxon>
        <taxon>Actinomycetes</taxon>
        <taxon>Micrococcales</taxon>
        <taxon>Bogoriellaceae</taxon>
        <taxon>Georgenia</taxon>
    </lineage>
</organism>
<proteinExistence type="predicted"/>
<evidence type="ECO:0000313" key="4">
    <source>
        <dbReference type="Proteomes" id="UP001595955"/>
    </source>
</evidence>
<accession>A0ABV9DBW7</accession>
<evidence type="ECO:0000256" key="1">
    <source>
        <dbReference type="SAM" id="MobiDB-lite"/>
    </source>
</evidence>
<dbReference type="Pfam" id="PF02720">
    <property type="entry name" value="DUF222"/>
    <property type="match status" value="1"/>
</dbReference>
<dbReference type="CDD" id="cd00085">
    <property type="entry name" value="HNHc"/>
    <property type="match status" value="1"/>
</dbReference>
<gene>
    <name evidence="3" type="ORF">ACFO3F_10970</name>
</gene>
<dbReference type="EMBL" id="JBHSGF010000007">
    <property type="protein sequence ID" value="MFC4555768.1"/>
    <property type="molecule type" value="Genomic_DNA"/>
</dbReference>
<feature type="compositionally biased region" description="Low complexity" evidence="1">
    <location>
        <begin position="285"/>
        <end position="300"/>
    </location>
</feature>
<dbReference type="InterPro" id="IPR003615">
    <property type="entry name" value="HNH_nuc"/>
</dbReference>
<sequence length="495" mass="52458">MAAVLEPLSDLERAAATLAQVDLADLSGEALAEGLTRLEAVEGRLCAARARLVAAIDADGTWAAGGARSFPAWIREHTGRFDREASRMTREARALRDHLPGTAKALAAGEIGPDHVASIVRLGTASPECIRVLADPDVGEGFLIRQARVLDAGRFHTVMKNWALRADPAAGDRRWKDESEREELSLAKTLDGYHGKVWLSEVNGALVLAALQARAGRRGKDDLRTPNQRRAAALVELAGTMLDSGKLQPGARIRPHIAITATIGTLTAIVRAQRPGAPCRPPAAPGAFGSTDAGPAADVRAADAGPGAAAAAGGARSAGAGTGAADLEAGGGMWGELLGTIETALDHAQLGGTEPATLEDGTPMPFGLFAQLACNSALHRVVFGADSEILDVGREERLFTTGQTRGIIARDGQCRFPGCTAPPGQGEIHHSLWWYAQHGKTDTANGILLCRYHHGFVHQRELSIERYPDQWRFVRPNGHTFGTTPLHTRNEPMLQ</sequence>
<keyword evidence="4" id="KW-1185">Reference proteome</keyword>
<comment type="caution">
    <text evidence="3">The sequence shown here is derived from an EMBL/GenBank/DDBJ whole genome shotgun (WGS) entry which is preliminary data.</text>
</comment>
<reference evidence="4" key="1">
    <citation type="journal article" date="2019" name="Int. J. Syst. Evol. Microbiol.">
        <title>The Global Catalogue of Microorganisms (GCM) 10K type strain sequencing project: providing services to taxonomists for standard genome sequencing and annotation.</title>
        <authorList>
            <consortium name="The Broad Institute Genomics Platform"/>
            <consortium name="The Broad Institute Genome Sequencing Center for Infectious Disease"/>
            <person name="Wu L."/>
            <person name="Ma J."/>
        </authorList>
    </citation>
    <scope>NUCLEOTIDE SEQUENCE [LARGE SCALE GENOMIC DNA]</scope>
    <source>
        <strain evidence="4">JCM 3369</strain>
    </source>
</reference>